<protein>
    <submittedName>
        <fullName evidence="1">Uncharacterized protein</fullName>
    </submittedName>
</protein>
<dbReference type="Gene3D" id="6.10.10.60">
    <property type="match status" value="1"/>
</dbReference>
<sequence>MLVRDIYGMGYERLGLGGDVIASSFGLAARRPNENRKPADMVKSLLITVSK</sequence>
<organism evidence="1 2">
    <name type="scientific">Protopolystoma xenopodis</name>
    <dbReference type="NCBI Taxonomy" id="117903"/>
    <lineage>
        <taxon>Eukaryota</taxon>
        <taxon>Metazoa</taxon>
        <taxon>Spiralia</taxon>
        <taxon>Lophotrochozoa</taxon>
        <taxon>Platyhelminthes</taxon>
        <taxon>Monogenea</taxon>
        <taxon>Polyopisthocotylea</taxon>
        <taxon>Polystomatidea</taxon>
        <taxon>Polystomatidae</taxon>
        <taxon>Protopolystoma</taxon>
    </lineage>
</organism>
<dbReference type="GO" id="GO:0015937">
    <property type="term" value="P:coenzyme A biosynthetic process"/>
    <property type="evidence" value="ECO:0007669"/>
    <property type="project" value="InterPro"/>
</dbReference>
<dbReference type="OrthoDB" id="275583at2759"/>
<dbReference type="EMBL" id="CAAALY010285224">
    <property type="protein sequence ID" value="VEL43792.1"/>
    <property type="molecule type" value="Genomic_DNA"/>
</dbReference>
<reference evidence="1" key="1">
    <citation type="submission" date="2018-11" db="EMBL/GenBank/DDBJ databases">
        <authorList>
            <consortium name="Pathogen Informatics"/>
        </authorList>
    </citation>
    <scope>NUCLEOTIDE SEQUENCE</scope>
</reference>
<dbReference type="Pfam" id="PF03630">
    <property type="entry name" value="Fumble"/>
    <property type="match status" value="1"/>
</dbReference>
<proteinExistence type="predicted"/>
<dbReference type="Proteomes" id="UP000784294">
    <property type="component" value="Unassembled WGS sequence"/>
</dbReference>
<dbReference type="SUPFAM" id="SSF53067">
    <property type="entry name" value="Actin-like ATPase domain"/>
    <property type="match status" value="1"/>
</dbReference>
<gene>
    <name evidence="1" type="ORF">PXEA_LOCUS37232</name>
</gene>
<evidence type="ECO:0000313" key="2">
    <source>
        <dbReference type="Proteomes" id="UP000784294"/>
    </source>
</evidence>
<dbReference type="GO" id="GO:0005524">
    <property type="term" value="F:ATP binding"/>
    <property type="evidence" value="ECO:0007669"/>
    <property type="project" value="InterPro"/>
</dbReference>
<dbReference type="InterPro" id="IPR043129">
    <property type="entry name" value="ATPase_NBD"/>
</dbReference>
<keyword evidence="2" id="KW-1185">Reference proteome</keyword>
<name>A0A3S5BWT4_9PLAT</name>
<evidence type="ECO:0000313" key="1">
    <source>
        <dbReference type="EMBL" id="VEL43792.1"/>
    </source>
</evidence>
<dbReference type="AlphaFoldDB" id="A0A3S5BWT4"/>
<accession>A0A3S5BWT4</accession>
<comment type="caution">
    <text evidence="1">The sequence shown here is derived from an EMBL/GenBank/DDBJ whole genome shotgun (WGS) entry which is preliminary data.</text>
</comment>
<dbReference type="InterPro" id="IPR004567">
    <property type="entry name" value="Type_II_PanK"/>
</dbReference>